<keyword evidence="2" id="KW-1185">Reference proteome</keyword>
<dbReference type="NCBIfam" id="NF045478">
    <property type="entry name" value="XF1762_fam"/>
    <property type="match status" value="1"/>
</dbReference>
<accession>A0ABM7LR41</accession>
<proteinExistence type="predicted"/>
<organism evidence="1 2">
    <name type="scientific">Actinoplanes ianthinogenes</name>
    <dbReference type="NCBI Taxonomy" id="122358"/>
    <lineage>
        <taxon>Bacteria</taxon>
        <taxon>Bacillati</taxon>
        <taxon>Actinomycetota</taxon>
        <taxon>Actinomycetes</taxon>
        <taxon>Micromonosporales</taxon>
        <taxon>Micromonosporaceae</taxon>
        <taxon>Actinoplanes</taxon>
    </lineage>
</organism>
<dbReference type="InterPro" id="IPR053780">
    <property type="entry name" value="Gp66-like"/>
</dbReference>
<dbReference type="Proteomes" id="UP000676967">
    <property type="component" value="Chromosome"/>
</dbReference>
<dbReference type="EMBL" id="AP023356">
    <property type="protein sequence ID" value="BCJ41694.1"/>
    <property type="molecule type" value="Genomic_DNA"/>
</dbReference>
<protein>
    <submittedName>
        <fullName evidence="1">Uncharacterized protein</fullName>
    </submittedName>
</protein>
<evidence type="ECO:0000313" key="1">
    <source>
        <dbReference type="EMBL" id="BCJ41694.1"/>
    </source>
</evidence>
<name>A0ABM7LR41_9ACTN</name>
<gene>
    <name evidence="1" type="ORF">Aiant_23510</name>
</gene>
<evidence type="ECO:0000313" key="2">
    <source>
        <dbReference type="Proteomes" id="UP000676967"/>
    </source>
</evidence>
<reference evidence="1 2" key="1">
    <citation type="submission" date="2020-08" db="EMBL/GenBank/DDBJ databases">
        <title>Whole genome shotgun sequence of Actinoplanes ianthinogenes NBRC 13996.</title>
        <authorList>
            <person name="Komaki H."/>
            <person name="Tamura T."/>
        </authorList>
    </citation>
    <scope>NUCLEOTIDE SEQUENCE [LARGE SCALE GENOMIC DNA]</scope>
    <source>
        <strain evidence="1 2">NBRC 13996</strain>
    </source>
</reference>
<sequence>MAGRPVARALDDGRTIEVTRVATDGTYNACSMLYGACWRAARALGYTHAVTYTQADESGASLRAVGWTRAAVLPPRSGWDSPSRRRGDRGTDGVLRVRWEISA</sequence>